<dbReference type="Proteomes" id="UP001207930">
    <property type="component" value="Unassembled WGS sequence"/>
</dbReference>
<sequence>MMTSSPNLSDPASAERITRLVALRERLTASVGSEGLASLATGSAPPNQHEAWEDDSVWKGDGEALRKIQNDEFEQLSSQEEWLLLAIAERELRPLAIVSRGRFNDLPPPWTHFNDGEVRRNVESALPSVGRIIVSTESVGAPMTVGSGFLVGEKMVMTGRQVAEVFARRPSKGGPAEFISDRSAWVDFSDDISIQSQLLRITGIRMIHPVFDLALLEVDSLPPEIKPLRISTATPESLSGREITIIGYPGKSAAQGPLYLDLEMQTFGGVFGVKRIGPGTILGLGEVNSFGGGGRKVAVLKCDVSTVGAFGGSVILDVDSGEVIGMRIQRQTLENSWALPMGLLACDPSIVEQGINFSGVPNSSGGWDRYWEAVDFMQSEKGSSRGSSSTALEALPASVVGSSGPVPYAEGEIAARLDRLRSASANVAEELSLSTRLHHAAAVLAAFYPEKLRAFGEKKPLRKEEAAHFLQADSLPNPYAEEDEDLRWSLAPGPRKQALRELQTAAKMQEALAHNPGQATDIPIQEVLEHAIRMKTFDLSSMDVAELNLLATVSEWLEGTEPGRPLPPPSAILPEIESRRDRALLGRLVSDTFVGRQDEIDWIQVHLMTTIPEVCFIAGYGGMGKSALISRALLQWERLPTVDLFAQPPSIHQPDHLWVRVDMHHSMVNPENPSSVLRQAAQQLMRSHPNYSSWLMEFVNLAGSQEIRQDRVSLESSSPHDFESDLWEQFANICSQILASSTQRLLLWIDTFEEAQYLGDSVANRLISMASQLTHIQPKIRVLISGRALPPTLEVASKQKGSQLPEPGTSLFILAQDDPPLNALVLKELPQSNATDLLERLVSQEERVSNAPSKLEAKLIPQAANILGGNPLTLRLAAPVLVAEGAKNAAKLSTIAEEARQKYLVSRIVAHLHDRKLEKIMLPSLELRVISPAVIREVLAGPCGLEELSEEVATKLFSRLRREITLVEPGSDVGDGFRYRHDIRMIMLRERNNHLSAKARRVHKEAVVWWTKQEGFIARAEEIYHRLRLSEDVEKLQGRWIPEAGQLLRSVLEELPEGSRQKLWLAQKLNVVLNSEESAEVSQADWEQQTAIESQRLLIENNPQGALNVLSRREERLPGSPLFALESRAHLFAGDDNRALEIAWEGISACRDKSKAMAVDLALLVGFIHERRGEFEEARTAVAEAVIISRQTDDKLMHLRAQLRVRRLQRLNTMRGGRKQSAYLAPPKTLLKAAHAVPDSLLSGSPSLLRELAAELGVAEPSFLRLASGILLDEVLSSVPPAEVLEMMQSMQMIDRKEWELLSAVGRQAELVRMARSRFEERLHQRRSSALKPFYIALQDLFRRSVDAALRKEYTPSRSVSNSVPTRSTKSRQVLRIDSVFLKQLTSLISHAPAEWLDTIARHVLHDDISRLGYGLDQKATAQEIIRRANEFQRLPELIDGVGVLMGADSKVFKMLRKSFDKWYYDKLSPAPATRPKKTRPPGVARKTPPPISSSMKKAAKKKSGPITMDELQQEVLEGNISTMELGTYFIELPPDGESLEPKFILNPEKVIVPPEEETLESALLMNSANKLFAWLRKVEYEKKIKKGGPNLIRAIAEGDSWFQYPKILWDVIDKLSERPDLAIRCFSAAGDVLSNMVANPQFVEAIRSEKPKYFLLSGGGNDLVDGQGLRLLLKKYDPKLKPAQYLNDNYTAFRARITRLYKDILTLIFRESPTIHVICHGYAYAIPDSKRGPWLGKPMEELGIRDRTLQFSIMKVIVDDIQSAIKSGIAQATDGTSFKVSFVDNRKTIPTEGKCWHDEFHPTDEYFAKVADKISKLIK</sequence>
<proteinExistence type="predicted"/>
<evidence type="ECO:0000313" key="2">
    <source>
        <dbReference type="EMBL" id="MCW1887015.1"/>
    </source>
</evidence>
<dbReference type="Gene3D" id="3.40.50.1110">
    <property type="entry name" value="SGNH hydrolase"/>
    <property type="match status" value="1"/>
</dbReference>
<dbReference type="RefSeq" id="WP_264502970.1">
    <property type="nucleotide sequence ID" value="NZ_JAPDDS010000014.1"/>
</dbReference>
<comment type="caution">
    <text evidence="2">The sequence shown here is derived from an EMBL/GenBank/DDBJ whole genome shotgun (WGS) entry which is preliminary data.</text>
</comment>
<accession>A0ABT3FTV2</accession>
<keyword evidence="3" id="KW-1185">Reference proteome</keyword>
<evidence type="ECO:0000313" key="3">
    <source>
        <dbReference type="Proteomes" id="UP001207930"/>
    </source>
</evidence>
<protein>
    <submittedName>
        <fullName evidence="2">Trypsin-like peptidase domain-containing protein</fullName>
    </submittedName>
</protein>
<dbReference type="InterPro" id="IPR036514">
    <property type="entry name" value="SGNH_hydro_sf"/>
</dbReference>
<dbReference type="InterPro" id="IPR009003">
    <property type="entry name" value="Peptidase_S1_PA"/>
</dbReference>
<dbReference type="SUPFAM" id="SSF52540">
    <property type="entry name" value="P-loop containing nucleoside triphosphate hydrolases"/>
    <property type="match status" value="1"/>
</dbReference>
<dbReference type="Pfam" id="PF13365">
    <property type="entry name" value="Trypsin_2"/>
    <property type="match status" value="1"/>
</dbReference>
<organism evidence="2 3">
    <name type="scientific">Luteolibacter flavescens</name>
    <dbReference type="NCBI Taxonomy" id="1859460"/>
    <lineage>
        <taxon>Bacteria</taxon>
        <taxon>Pseudomonadati</taxon>
        <taxon>Verrucomicrobiota</taxon>
        <taxon>Verrucomicrobiia</taxon>
        <taxon>Verrucomicrobiales</taxon>
        <taxon>Verrucomicrobiaceae</taxon>
        <taxon>Luteolibacter</taxon>
    </lineage>
</organism>
<dbReference type="EMBL" id="JAPDDS010000014">
    <property type="protein sequence ID" value="MCW1887015.1"/>
    <property type="molecule type" value="Genomic_DNA"/>
</dbReference>
<dbReference type="Gene3D" id="3.40.50.300">
    <property type="entry name" value="P-loop containing nucleotide triphosphate hydrolases"/>
    <property type="match status" value="1"/>
</dbReference>
<gene>
    <name evidence="2" type="ORF">OKA04_19910</name>
</gene>
<dbReference type="CDD" id="cd00229">
    <property type="entry name" value="SGNH_hydrolase"/>
    <property type="match status" value="1"/>
</dbReference>
<feature type="region of interest" description="Disordered" evidence="1">
    <location>
        <begin position="1471"/>
        <end position="1505"/>
    </location>
</feature>
<name>A0ABT3FTV2_9BACT</name>
<dbReference type="SUPFAM" id="SSF50494">
    <property type="entry name" value="Trypsin-like serine proteases"/>
    <property type="match status" value="1"/>
</dbReference>
<evidence type="ECO:0000256" key="1">
    <source>
        <dbReference type="SAM" id="MobiDB-lite"/>
    </source>
</evidence>
<dbReference type="InterPro" id="IPR027417">
    <property type="entry name" value="P-loop_NTPase"/>
</dbReference>
<dbReference type="SUPFAM" id="SSF52266">
    <property type="entry name" value="SGNH hydrolase"/>
    <property type="match status" value="1"/>
</dbReference>
<reference evidence="2 3" key="1">
    <citation type="submission" date="2022-10" db="EMBL/GenBank/DDBJ databases">
        <title>Luteolibacter flavescens strain MCCC 1K03193, whole genome shotgun sequencing project.</title>
        <authorList>
            <person name="Zhao G."/>
            <person name="Shen L."/>
        </authorList>
    </citation>
    <scope>NUCLEOTIDE SEQUENCE [LARGE SCALE GENOMIC DNA]</scope>
    <source>
        <strain evidence="2 3">MCCC 1K03193</strain>
    </source>
</reference>